<proteinExistence type="predicted"/>
<dbReference type="InterPro" id="IPR029063">
    <property type="entry name" value="SAM-dependent_MTases_sf"/>
</dbReference>
<dbReference type="AlphaFoldDB" id="A0A1M7ZM46"/>
<keyword evidence="4" id="KW-1185">Reference proteome</keyword>
<name>A0A1M7ZM46_9HYPH</name>
<dbReference type="GO" id="GO:0032259">
    <property type="term" value="P:methylation"/>
    <property type="evidence" value="ECO:0007669"/>
    <property type="project" value="UniProtKB-KW"/>
</dbReference>
<reference evidence="3 4" key="1">
    <citation type="submission" date="2016-12" db="EMBL/GenBank/DDBJ databases">
        <authorList>
            <person name="Song W.-J."/>
            <person name="Kurnit D.M."/>
        </authorList>
    </citation>
    <scope>NUCLEOTIDE SEQUENCE [LARGE SCALE GENOMIC DNA]</scope>
    <source>
        <strain evidence="3 4">DSM 19599</strain>
    </source>
</reference>
<evidence type="ECO:0000256" key="1">
    <source>
        <dbReference type="ARBA" id="ARBA00022603"/>
    </source>
</evidence>
<organism evidence="3 4">
    <name type="scientific">Pseudoxanthobacter soli DSM 19599</name>
    <dbReference type="NCBI Taxonomy" id="1123029"/>
    <lineage>
        <taxon>Bacteria</taxon>
        <taxon>Pseudomonadati</taxon>
        <taxon>Pseudomonadota</taxon>
        <taxon>Alphaproteobacteria</taxon>
        <taxon>Hyphomicrobiales</taxon>
        <taxon>Segnochrobactraceae</taxon>
        <taxon>Pseudoxanthobacter</taxon>
    </lineage>
</organism>
<evidence type="ECO:0000313" key="3">
    <source>
        <dbReference type="EMBL" id="SHO65965.1"/>
    </source>
</evidence>
<keyword evidence="1" id="KW-0489">Methyltransferase</keyword>
<gene>
    <name evidence="3" type="ORF">SAMN02745172_02614</name>
</gene>
<dbReference type="SUPFAM" id="SSF53335">
    <property type="entry name" value="S-adenosyl-L-methionine-dependent methyltransferases"/>
    <property type="match status" value="1"/>
</dbReference>
<dbReference type="RefSeq" id="WP_073629389.1">
    <property type="nucleotide sequence ID" value="NZ_FRXO01000005.1"/>
</dbReference>
<evidence type="ECO:0000256" key="2">
    <source>
        <dbReference type="ARBA" id="ARBA00022679"/>
    </source>
</evidence>
<dbReference type="PANTHER" id="PTHR43648">
    <property type="entry name" value="ELECTRON TRANSFER FLAVOPROTEIN BETA SUBUNIT LYSINE METHYLTRANSFERASE"/>
    <property type="match status" value="1"/>
</dbReference>
<dbReference type="EMBL" id="FRXO01000005">
    <property type="protein sequence ID" value="SHO65965.1"/>
    <property type="molecule type" value="Genomic_DNA"/>
</dbReference>
<keyword evidence="2" id="KW-0808">Transferase</keyword>
<evidence type="ECO:0000313" key="4">
    <source>
        <dbReference type="Proteomes" id="UP000186406"/>
    </source>
</evidence>
<accession>A0A1M7ZM46</accession>
<dbReference type="InterPro" id="IPR050078">
    <property type="entry name" value="Ribosomal_L11_MeTrfase_PrmA"/>
</dbReference>
<dbReference type="OrthoDB" id="9794615at2"/>
<dbReference type="STRING" id="1123029.SAMN02745172_02614"/>
<dbReference type="GO" id="GO:0016279">
    <property type="term" value="F:protein-lysine N-methyltransferase activity"/>
    <property type="evidence" value="ECO:0007669"/>
    <property type="project" value="TreeGrafter"/>
</dbReference>
<dbReference type="Pfam" id="PF06325">
    <property type="entry name" value="PrmA"/>
    <property type="match status" value="1"/>
</dbReference>
<dbReference type="Gene3D" id="3.40.50.150">
    <property type="entry name" value="Vaccinia Virus protein VP39"/>
    <property type="match status" value="1"/>
</dbReference>
<sequence length="234" mass="24781">MGVRAAHGRESGGVSAPLEDPVAFIRANTLLAPSSLVPEVRLHLADEAIELWRRTEDVLGESDLPPPYWAFAWAGGQALARHVLDHPDLVAGRRVLDFASGSGIVAIAALKAGAASVVATEIDAFARAAILLNAQANGVEADLAVSGEDATAGEAGRFDVVLAGDVFYEKPMATRVGGWLVRECAAGTAVLVGDPGRSYLPKAELDPVAEYRVPVPRAIEDSDLKHTRIWRFRS</sequence>
<dbReference type="Proteomes" id="UP000186406">
    <property type="component" value="Unassembled WGS sequence"/>
</dbReference>
<protein>
    <submittedName>
        <fullName evidence="3">Predicted nicotinamide N-methyase</fullName>
    </submittedName>
</protein>
<dbReference type="PANTHER" id="PTHR43648:SF1">
    <property type="entry name" value="ELECTRON TRANSFER FLAVOPROTEIN BETA SUBUNIT LYSINE METHYLTRANSFERASE"/>
    <property type="match status" value="1"/>
</dbReference>